<name>A0A8T7H8J3_9EURY</name>
<dbReference type="EMBL" id="JABMJE010000288">
    <property type="protein sequence ID" value="NQS79316.1"/>
    <property type="molecule type" value="Genomic_DNA"/>
</dbReference>
<feature type="non-terminal residue" evidence="1">
    <location>
        <position position="137"/>
    </location>
</feature>
<dbReference type="AlphaFoldDB" id="A0A8T7H8J3"/>
<evidence type="ECO:0000313" key="1">
    <source>
        <dbReference type="EMBL" id="NQS79316.1"/>
    </source>
</evidence>
<gene>
    <name evidence="1" type="ORF">HQQ74_11600</name>
</gene>
<sequence>MSLKEGLLLLGVLIALLCVPAAVSAAGAGGEDGCPYIKVILEQPKEYRNLNIQTMDALDPLDSKKTSVTLKSTESGNLKAIEGPLFGDITRTFCPSSGTYHGAEVTVTGTKTVSGSTLPCNYYVYTTPTIPSFTVNV</sequence>
<evidence type="ECO:0000313" key="2">
    <source>
        <dbReference type="Proteomes" id="UP000737555"/>
    </source>
</evidence>
<organism evidence="1 2">
    <name type="scientific">Methanoculleus bourgensis</name>
    <dbReference type="NCBI Taxonomy" id="83986"/>
    <lineage>
        <taxon>Archaea</taxon>
        <taxon>Methanobacteriati</taxon>
        <taxon>Methanobacteriota</taxon>
        <taxon>Stenosarchaea group</taxon>
        <taxon>Methanomicrobia</taxon>
        <taxon>Methanomicrobiales</taxon>
        <taxon>Methanomicrobiaceae</taxon>
        <taxon>Methanoculleus</taxon>
    </lineage>
</organism>
<dbReference type="Proteomes" id="UP000737555">
    <property type="component" value="Unassembled WGS sequence"/>
</dbReference>
<proteinExistence type="predicted"/>
<accession>A0A8T7H8J3</accession>
<comment type="caution">
    <text evidence="1">The sequence shown here is derived from an EMBL/GenBank/DDBJ whole genome shotgun (WGS) entry which is preliminary data.</text>
</comment>
<reference evidence="1" key="1">
    <citation type="submission" date="2020-05" db="EMBL/GenBank/DDBJ databases">
        <title>The first insight into the ecology of ammonia-tolerant syntrophic propionate oxidizing bacteria.</title>
        <authorList>
            <person name="Singh A."/>
            <person name="Schnurer A."/>
            <person name="Westerholm M."/>
        </authorList>
    </citation>
    <scope>NUCLEOTIDE SEQUENCE</scope>
    <source>
        <strain evidence="1">MAG54</strain>
    </source>
</reference>
<protein>
    <submittedName>
        <fullName evidence="1">Uncharacterized protein</fullName>
    </submittedName>
</protein>